<dbReference type="GO" id="GO:0032259">
    <property type="term" value="P:methylation"/>
    <property type="evidence" value="ECO:0007669"/>
    <property type="project" value="UniProtKB-KW"/>
</dbReference>
<dbReference type="GO" id="GO:0140953">
    <property type="term" value="F:histone H3K27 monomethyltransferase activity"/>
    <property type="evidence" value="ECO:0007669"/>
    <property type="project" value="UniProtKB-EC"/>
</dbReference>
<comment type="subcellular location">
    <subcellularLocation>
        <location evidence="1">Nucleus</location>
    </subcellularLocation>
</comment>
<dbReference type="Proteomes" id="UP000249390">
    <property type="component" value="Unassembled WGS sequence"/>
</dbReference>
<keyword evidence="5" id="KW-0479">Metal-binding</keyword>
<dbReference type="InterPro" id="IPR001214">
    <property type="entry name" value="SET_dom"/>
</dbReference>
<evidence type="ECO:0000256" key="3">
    <source>
        <dbReference type="ARBA" id="ARBA00022679"/>
    </source>
</evidence>
<keyword evidence="9" id="KW-0539">Nucleus</keyword>
<dbReference type="GO" id="GO:0006275">
    <property type="term" value="P:regulation of DNA replication"/>
    <property type="evidence" value="ECO:0007669"/>
    <property type="project" value="UniProtKB-ARBA"/>
</dbReference>
<dbReference type="Gene3D" id="3.30.40.10">
    <property type="entry name" value="Zinc/RING finger domain, C3HC4 (zinc finger)"/>
    <property type="match status" value="1"/>
</dbReference>
<dbReference type="GO" id="GO:0008270">
    <property type="term" value="F:zinc ion binding"/>
    <property type="evidence" value="ECO:0007669"/>
    <property type="project" value="UniProtKB-KW"/>
</dbReference>
<comment type="catalytic activity">
    <reaction evidence="10">
        <text>L-lysyl(27)-[histone H3] + S-adenosyl-L-methionine = N(6)-methyl-L-lysyl(27)-[histone H3] + S-adenosyl-L-homocysteine + H(+)</text>
        <dbReference type="Rhea" id="RHEA:60296"/>
        <dbReference type="Rhea" id="RHEA-COMP:15544"/>
        <dbReference type="Rhea" id="RHEA-COMP:15548"/>
        <dbReference type="ChEBI" id="CHEBI:15378"/>
        <dbReference type="ChEBI" id="CHEBI:29969"/>
        <dbReference type="ChEBI" id="CHEBI:57856"/>
        <dbReference type="ChEBI" id="CHEBI:59789"/>
        <dbReference type="ChEBI" id="CHEBI:61929"/>
        <dbReference type="EC" id="2.1.1.369"/>
    </reaction>
</comment>
<feature type="compositionally biased region" description="Low complexity" evidence="13">
    <location>
        <begin position="1"/>
        <end position="13"/>
    </location>
</feature>
<dbReference type="PROSITE" id="PS50016">
    <property type="entry name" value="ZF_PHD_2"/>
    <property type="match status" value="1"/>
</dbReference>
<dbReference type="Gene3D" id="2.170.270.10">
    <property type="entry name" value="SET domain"/>
    <property type="match status" value="1"/>
</dbReference>
<gene>
    <name evidence="16" type="ORF">DM860_011097</name>
</gene>
<feature type="domain" description="PHD-type" evidence="14">
    <location>
        <begin position="58"/>
        <end position="108"/>
    </location>
</feature>
<organism evidence="16 17">
    <name type="scientific">Cuscuta australis</name>
    <dbReference type="NCBI Taxonomy" id="267555"/>
    <lineage>
        <taxon>Eukaryota</taxon>
        <taxon>Viridiplantae</taxon>
        <taxon>Streptophyta</taxon>
        <taxon>Embryophyta</taxon>
        <taxon>Tracheophyta</taxon>
        <taxon>Spermatophyta</taxon>
        <taxon>Magnoliopsida</taxon>
        <taxon>eudicotyledons</taxon>
        <taxon>Gunneridae</taxon>
        <taxon>Pentapetalae</taxon>
        <taxon>asterids</taxon>
        <taxon>lamiids</taxon>
        <taxon>Solanales</taxon>
        <taxon>Convolvulaceae</taxon>
        <taxon>Cuscuteae</taxon>
        <taxon>Cuscuta</taxon>
        <taxon>Cuscuta subgen. Grammica</taxon>
        <taxon>Cuscuta sect. Cleistogrammica</taxon>
    </lineage>
</organism>
<keyword evidence="2" id="KW-0489">Methyltransferase</keyword>
<dbReference type="SUPFAM" id="SSF57903">
    <property type="entry name" value="FYVE/PHD zinc finger"/>
    <property type="match status" value="1"/>
</dbReference>
<dbReference type="GO" id="GO:0051726">
    <property type="term" value="P:regulation of cell cycle"/>
    <property type="evidence" value="ECO:0007669"/>
    <property type="project" value="UniProtKB-ARBA"/>
</dbReference>
<evidence type="ECO:0000313" key="16">
    <source>
        <dbReference type="EMBL" id="RAL51595.1"/>
    </source>
</evidence>
<dbReference type="PROSITE" id="PS01359">
    <property type="entry name" value="ZF_PHD_1"/>
    <property type="match status" value="1"/>
</dbReference>
<reference evidence="16 17" key="1">
    <citation type="submission" date="2018-06" db="EMBL/GenBank/DDBJ databases">
        <title>The Genome of Cuscuta australis (Dodder) Provides Insight into the Evolution of Plant Parasitism.</title>
        <authorList>
            <person name="Liu H."/>
        </authorList>
    </citation>
    <scope>NUCLEOTIDE SEQUENCE [LARGE SCALE GENOMIC DNA]</scope>
    <source>
        <strain evidence="17">cv. Yunnan</strain>
        <tissue evidence="16">Vines</tissue>
    </source>
</reference>
<evidence type="ECO:0000259" key="15">
    <source>
        <dbReference type="PROSITE" id="PS50280"/>
    </source>
</evidence>
<sequence>MPPSSSASPAKNPSAHRRERLDSPPPKKIKPMIEIMAAAKQAQLQEDRRLDAGKDYENLMCEQCGSGEKENEILLCDRCDKGFHMLCLSPIVVRVPIGLWFCPACAADHRRPLKVFSQKKIDDFFRIQKSTHLAVKCVSPQDIRRRRKHTLGYHKKRRKLLPFTPTEDPEQRLVQMGTLATALTALHMEFSNELTYAPSMARRHANQAKLENDGMQVLSKEDTETLEQCRSMCKSGLWPPLIVKFDSREGYTVEADAAIKDMTLIAEYTGDVDYIRNRQNDDCDSMMTLLLAADPSKSLVICPDKRGNIARFINGINNHTSVGRKKQNVKCVRYNVKGECRVLLVAIRDIGKGERLYYDYNGYEHEYPTHHFL</sequence>
<dbReference type="InterPro" id="IPR019786">
    <property type="entry name" value="Zinc_finger_PHD-type_CS"/>
</dbReference>
<dbReference type="AlphaFoldDB" id="A0A328E0T3"/>
<evidence type="ECO:0000256" key="4">
    <source>
        <dbReference type="ARBA" id="ARBA00022691"/>
    </source>
</evidence>
<evidence type="ECO:0000256" key="11">
    <source>
        <dbReference type="ARBA" id="ARBA00066815"/>
    </source>
</evidence>
<feature type="region of interest" description="Disordered" evidence="13">
    <location>
        <begin position="1"/>
        <end position="29"/>
    </location>
</feature>
<evidence type="ECO:0000256" key="6">
    <source>
        <dbReference type="ARBA" id="ARBA00022771"/>
    </source>
</evidence>
<dbReference type="InterPro" id="IPR011011">
    <property type="entry name" value="Znf_FYVE_PHD"/>
</dbReference>
<keyword evidence="3" id="KW-0808">Transferase</keyword>
<evidence type="ECO:0000259" key="14">
    <source>
        <dbReference type="PROSITE" id="PS50016"/>
    </source>
</evidence>
<comment type="caution">
    <text evidence="16">The sequence shown here is derived from an EMBL/GenBank/DDBJ whole genome shotgun (WGS) entry which is preliminary data.</text>
</comment>
<evidence type="ECO:0000256" key="10">
    <source>
        <dbReference type="ARBA" id="ARBA00052048"/>
    </source>
</evidence>
<dbReference type="CDD" id="cd10539">
    <property type="entry name" value="SET_ATXR5_6-like"/>
    <property type="match status" value="1"/>
</dbReference>
<dbReference type="Pfam" id="PF00856">
    <property type="entry name" value="SET"/>
    <property type="match status" value="1"/>
</dbReference>
<keyword evidence="17" id="KW-1185">Reference proteome</keyword>
<dbReference type="PROSITE" id="PS50280">
    <property type="entry name" value="SET"/>
    <property type="match status" value="1"/>
</dbReference>
<dbReference type="PANTHER" id="PTHR48442">
    <property type="entry name" value="SET DOMAIN-CONTAINING PROTEIN"/>
    <property type="match status" value="1"/>
</dbReference>
<dbReference type="InterPro" id="IPR001965">
    <property type="entry name" value="Znf_PHD"/>
</dbReference>
<evidence type="ECO:0000256" key="1">
    <source>
        <dbReference type="ARBA" id="ARBA00004123"/>
    </source>
</evidence>
<evidence type="ECO:0000256" key="5">
    <source>
        <dbReference type="ARBA" id="ARBA00022723"/>
    </source>
</evidence>
<dbReference type="FunFam" id="2.170.270.10:FF:000038">
    <property type="entry name" value="Histone-lysine N-methyltransferase ATXR5"/>
    <property type="match status" value="1"/>
</dbReference>
<evidence type="ECO:0000256" key="9">
    <source>
        <dbReference type="ARBA" id="ARBA00023242"/>
    </source>
</evidence>
<dbReference type="InterPro" id="IPR019787">
    <property type="entry name" value="Znf_PHD-finger"/>
</dbReference>
<protein>
    <recommendedName>
        <fullName evidence="11">[histone H3]-lysine(27) N-methyltransferase</fullName>
        <ecNumber evidence="11">2.1.1.369</ecNumber>
    </recommendedName>
</protein>
<keyword evidence="6 12" id="KW-0863">Zinc-finger</keyword>
<evidence type="ECO:0000256" key="2">
    <source>
        <dbReference type="ARBA" id="ARBA00022603"/>
    </source>
</evidence>
<accession>A0A328E0T3</accession>
<evidence type="ECO:0000256" key="12">
    <source>
        <dbReference type="PROSITE-ProRule" id="PRU00146"/>
    </source>
</evidence>
<dbReference type="InterPro" id="IPR053114">
    <property type="entry name" value="ATXR5/ATXR6"/>
</dbReference>
<evidence type="ECO:0000256" key="7">
    <source>
        <dbReference type="ARBA" id="ARBA00022833"/>
    </source>
</evidence>
<dbReference type="SMART" id="SM00249">
    <property type="entry name" value="PHD"/>
    <property type="match status" value="1"/>
</dbReference>
<dbReference type="SUPFAM" id="SSF82199">
    <property type="entry name" value="SET domain"/>
    <property type="match status" value="1"/>
</dbReference>
<keyword evidence="8" id="KW-0156">Chromatin regulator</keyword>
<dbReference type="EMBL" id="NQVE01000050">
    <property type="protein sequence ID" value="RAL51595.1"/>
    <property type="molecule type" value="Genomic_DNA"/>
</dbReference>
<keyword evidence="7" id="KW-0862">Zinc</keyword>
<evidence type="ECO:0000256" key="8">
    <source>
        <dbReference type="ARBA" id="ARBA00022853"/>
    </source>
</evidence>
<feature type="domain" description="SET" evidence="15">
    <location>
        <begin position="239"/>
        <end position="361"/>
    </location>
</feature>
<evidence type="ECO:0000256" key="13">
    <source>
        <dbReference type="SAM" id="MobiDB-lite"/>
    </source>
</evidence>
<keyword evidence="4" id="KW-0949">S-adenosyl-L-methionine</keyword>
<dbReference type="GO" id="GO:0005634">
    <property type="term" value="C:nucleus"/>
    <property type="evidence" value="ECO:0007669"/>
    <property type="project" value="UniProtKB-SubCell"/>
</dbReference>
<evidence type="ECO:0000313" key="17">
    <source>
        <dbReference type="Proteomes" id="UP000249390"/>
    </source>
</evidence>
<dbReference type="Pfam" id="PF00628">
    <property type="entry name" value="PHD"/>
    <property type="match status" value="1"/>
</dbReference>
<name>A0A328E0T3_9ASTE</name>
<dbReference type="InterPro" id="IPR046341">
    <property type="entry name" value="SET_dom_sf"/>
</dbReference>
<proteinExistence type="predicted"/>
<dbReference type="PANTHER" id="PTHR48442:SF1">
    <property type="entry name" value="SET DOMAIN-CONTAINING PROTEIN"/>
    <property type="match status" value="1"/>
</dbReference>
<dbReference type="EC" id="2.1.1.369" evidence="11"/>
<dbReference type="InterPro" id="IPR013083">
    <property type="entry name" value="Znf_RING/FYVE/PHD"/>
</dbReference>